<gene>
    <name evidence="4" type="ORF">A3I24_03900</name>
</gene>
<name>A0A1G1ZRQ0_9BACT</name>
<protein>
    <submittedName>
        <fullName evidence="4">Uncharacterized protein</fullName>
    </submittedName>
</protein>
<evidence type="ECO:0000313" key="5">
    <source>
        <dbReference type="Proteomes" id="UP000177690"/>
    </source>
</evidence>
<evidence type="ECO:0000256" key="2">
    <source>
        <dbReference type="SAM" id="MobiDB-lite"/>
    </source>
</evidence>
<feature type="coiled-coil region" evidence="1">
    <location>
        <begin position="58"/>
        <end position="113"/>
    </location>
</feature>
<feature type="transmembrane region" description="Helical" evidence="3">
    <location>
        <begin position="6"/>
        <end position="26"/>
    </location>
</feature>
<keyword evidence="3" id="KW-0812">Transmembrane</keyword>
<evidence type="ECO:0000256" key="3">
    <source>
        <dbReference type="SAM" id="Phobius"/>
    </source>
</evidence>
<organism evidence="4 5">
    <name type="scientific">Candidatus Harrisonbacteria bacterium RIFCSPLOWO2_02_FULL_41_13b</name>
    <dbReference type="NCBI Taxonomy" id="1798409"/>
    <lineage>
        <taxon>Bacteria</taxon>
        <taxon>Candidatus Harrisoniibacteriota</taxon>
    </lineage>
</organism>
<feature type="region of interest" description="Disordered" evidence="2">
    <location>
        <begin position="131"/>
        <end position="163"/>
    </location>
</feature>
<dbReference type="STRING" id="1798409.A3I24_03900"/>
<dbReference type="Proteomes" id="UP000177690">
    <property type="component" value="Unassembled WGS sequence"/>
</dbReference>
<dbReference type="EMBL" id="MHJL01000034">
    <property type="protein sequence ID" value="OGY66806.1"/>
    <property type="molecule type" value="Genomic_DNA"/>
</dbReference>
<proteinExistence type="predicted"/>
<comment type="caution">
    <text evidence="4">The sequence shown here is derived from an EMBL/GenBank/DDBJ whole genome shotgun (WGS) entry which is preliminary data.</text>
</comment>
<evidence type="ECO:0000256" key="1">
    <source>
        <dbReference type="SAM" id="Coils"/>
    </source>
</evidence>
<accession>A0A1G1ZRQ0</accession>
<keyword evidence="3" id="KW-1133">Transmembrane helix</keyword>
<evidence type="ECO:0000313" key="4">
    <source>
        <dbReference type="EMBL" id="OGY66806.1"/>
    </source>
</evidence>
<keyword evidence="1" id="KW-0175">Coiled coil</keyword>
<reference evidence="4 5" key="1">
    <citation type="journal article" date="2016" name="Nat. Commun.">
        <title>Thousands of microbial genomes shed light on interconnected biogeochemical processes in an aquifer system.</title>
        <authorList>
            <person name="Anantharaman K."/>
            <person name="Brown C.T."/>
            <person name="Hug L.A."/>
            <person name="Sharon I."/>
            <person name="Castelle C.J."/>
            <person name="Probst A.J."/>
            <person name="Thomas B.C."/>
            <person name="Singh A."/>
            <person name="Wilkins M.J."/>
            <person name="Karaoz U."/>
            <person name="Brodie E.L."/>
            <person name="Williams K.H."/>
            <person name="Hubbard S.S."/>
            <person name="Banfield J.F."/>
        </authorList>
    </citation>
    <scope>NUCLEOTIDE SEQUENCE [LARGE SCALE GENOMIC DNA]</scope>
</reference>
<sequence>MLSILIKLFVVAVGVIIVINFLPVGIKEKALALLSFIVPDTIENKIEKAIDPIIHTPAERRETLISKLENNIAELKKSVSEKNLDQLPSTKEIIQQIENIEKIVEKIKDANEEQSPINKVTTAIIKKTAEILAPEEKNPEEPPYSIQESKTPPPSTSCKWVCQ</sequence>
<keyword evidence="3" id="KW-0472">Membrane</keyword>
<dbReference type="AlphaFoldDB" id="A0A1G1ZRQ0"/>